<gene>
    <name evidence="2" type="ORF">DFR45_103111</name>
</gene>
<accession>A0A369APJ4</accession>
<dbReference type="OrthoDB" id="6703795at2"/>
<protein>
    <submittedName>
        <fullName evidence="2">Acyl dehydratase</fullName>
    </submittedName>
</protein>
<dbReference type="RefSeq" id="WP_114482822.1">
    <property type="nucleotide sequence ID" value="NZ_QPJU01000003.1"/>
</dbReference>
<dbReference type="AlphaFoldDB" id="A0A369APJ4"/>
<dbReference type="PANTHER" id="PTHR43664:SF1">
    <property type="entry name" value="BETA-METHYLMALYL-COA DEHYDRATASE"/>
    <property type="match status" value="1"/>
</dbReference>
<dbReference type="Pfam" id="PF01575">
    <property type="entry name" value="MaoC_dehydratas"/>
    <property type="match status" value="1"/>
</dbReference>
<organism evidence="2 3">
    <name type="scientific">Extensimonas vulgaris</name>
    <dbReference type="NCBI Taxonomy" id="1031594"/>
    <lineage>
        <taxon>Bacteria</taxon>
        <taxon>Pseudomonadati</taxon>
        <taxon>Pseudomonadota</taxon>
        <taxon>Betaproteobacteria</taxon>
        <taxon>Burkholderiales</taxon>
        <taxon>Comamonadaceae</taxon>
        <taxon>Extensimonas</taxon>
    </lineage>
</organism>
<evidence type="ECO:0000313" key="2">
    <source>
        <dbReference type="EMBL" id="RCX10127.1"/>
    </source>
</evidence>
<reference evidence="2 3" key="1">
    <citation type="submission" date="2018-07" db="EMBL/GenBank/DDBJ databases">
        <title>Genomic Encyclopedia of Type Strains, Phase IV (KMG-IV): sequencing the most valuable type-strain genomes for metagenomic binning, comparative biology and taxonomic classification.</title>
        <authorList>
            <person name="Goeker M."/>
        </authorList>
    </citation>
    <scope>NUCLEOTIDE SEQUENCE [LARGE SCALE GENOMIC DNA]</scope>
    <source>
        <strain evidence="2 3">DSM 100911</strain>
    </source>
</reference>
<dbReference type="SUPFAM" id="SSF54637">
    <property type="entry name" value="Thioesterase/thiol ester dehydrase-isomerase"/>
    <property type="match status" value="1"/>
</dbReference>
<comment type="caution">
    <text evidence="2">The sequence shown here is derived from an EMBL/GenBank/DDBJ whole genome shotgun (WGS) entry which is preliminary data.</text>
</comment>
<proteinExistence type="predicted"/>
<dbReference type="Proteomes" id="UP000252174">
    <property type="component" value="Unassembled WGS sequence"/>
</dbReference>
<sequence length="162" mass="18140">MNIPAPALQARPFFFEDLNVGDFFDSPTRTITEADVVNFACLSADFNRLHVDAEYAKGTAYGQRIAHGLLVLAVMSGLVTRMLLNQHLEPNLMGLLDIQCRFPKPTFIGDTVQVRVFVAEKTATSKPDRGVVAFRREVVNQRGEVVVEGVWKLLVRRRPVEV</sequence>
<name>A0A369APJ4_9BURK</name>
<keyword evidence="3" id="KW-1185">Reference proteome</keyword>
<dbReference type="InterPro" id="IPR029069">
    <property type="entry name" value="HotDog_dom_sf"/>
</dbReference>
<feature type="domain" description="MaoC-like" evidence="1">
    <location>
        <begin position="26"/>
        <end position="127"/>
    </location>
</feature>
<dbReference type="InterPro" id="IPR052342">
    <property type="entry name" value="MCH/BMMD"/>
</dbReference>
<dbReference type="Gene3D" id="3.10.129.10">
    <property type="entry name" value="Hotdog Thioesterase"/>
    <property type="match status" value="1"/>
</dbReference>
<evidence type="ECO:0000259" key="1">
    <source>
        <dbReference type="Pfam" id="PF01575"/>
    </source>
</evidence>
<dbReference type="EMBL" id="QPJU01000003">
    <property type="protein sequence ID" value="RCX10127.1"/>
    <property type="molecule type" value="Genomic_DNA"/>
</dbReference>
<evidence type="ECO:0000313" key="3">
    <source>
        <dbReference type="Proteomes" id="UP000252174"/>
    </source>
</evidence>
<dbReference type="InterPro" id="IPR002539">
    <property type="entry name" value="MaoC-like_dom"/>
</dbReference>
<dbReference type="PANTHER" id="PTHR43664">
    <property type="entry name" value="MONOAMINE OXIDASE-RELATED"/>
    <property type="match status" value="1"/>
</dbReference>